<accession>A0A6N7V1L8</accession>
<dbReference type="Pfam" id="PF17961">
    <property type="entry name" value="Big_8"/>
    <property type="match status" value="1"/>
</dbReference>
<keyword evidence="8" id="KW-0472">Membrane</keyword>
<keyword evidence="4" id="KW-0964">Secreted</keyword>
<evidence type="ECO:0000259" key="10">
    <source>
        <dbReference type="Pfam" id="PF17802"/>
    </source>
</evidence>
<evidence type="ECO:0000256" key="7">
    <source>
        <dbReference type="SAM" id="MobiDB-lite"/>
    </source>
</evidence>
<evidence type="ECO:0000256" key="2">
    <source>
        <dbReference type="ARBA" id="ARBA00007257"/>
    </source>
</evidence>
<dbReference type="Proteomes" id="UP000434409">
    <property type="component" value="Unassembled WGS sequence"/>
</dbReference>
<protein>
    <submittedName>
        <fullName evidence="12">Uncharacterized protein</fullName>
    </submittedName>
</protein>
<dbReference type="SUPFAM" id="SSF49478">
    <property type="entry name" value="Cna protein B-type domain"/>
    <property type="match status" value="1"/>
</dbReference>
<feature type="region of interest" description="Disordered" evidence="7">
    <location>
        <begin position="542"/>
        <end position="575"/>
    </location>
</feature>
<evidence type="ECO:0000256" key="5">
    <source>
        <dbReference type="ARBA" id="ARBA00022729"/>
    </source>
</evidence>
<proteinExistence type="inferred from homology"/>
<feature type="domain" description="SDR-like Ig" evidence="11">
    <location>
        <begin position="140"/>
        <end position="243"/>
    </location>
</feature>
<dbReference type="AlphaFoldDB" id="A0A6N7V1L8"/>
<gene>
    <name evidence="12" type="ORF">FYJ34_09365</name>
</gene>
<comment type="caution">
    <text evidence="12">The sequence shown here is derived from an EMBL/GenBank/DDBJ whole genome shotgun (WGS) entry which is preliminary data.</text>
</comment>
<dbReference type="Gene3D" id="2.60.40.10">
    <property type="entry name" value="Immunoglobulins"/>
    <property type="match status" value="1"/>
</dbReference>
<dbReference type="Gene3D" id="2.60.40.1290">
    <property type="match status" value="1"/>
</dbReference>
<comment type="subcellular location">
    <subcellularLocation>
        <location evidence="1">Secreted</location>
        <location evidence="1">Cell wall</location>
        <topology evidence="1">Peptidoglycan-anchor</topology>
    </subcellularLocation>
</comment>
<name>A0A6N7V1L8_9FIRM</name>
<comment type="similarity">
    <text evidence="2">Belongs to the serine-aspartate repeat-containing protein (SDr) family.</text>
</comment>
<evidence type="ECO:0000256" key="8">
    <source>
        <dbReference type="SAM" id="Phobius"/>
    </source>
</evidence>
<keyword evidence="6" id="KW-0572">Peptidoglycan-anchor</keyword>
<dbReference type="InterPro" id="IPR011252">
    <property type="entry name" value="Fibrogen-bd_dom1"/>
</dbReference>
<sequence>MREASKSTDSSRVCAFPEGYRMFRLRAGNTPRKRRNRRGRKRLQPTGTVCYHRQKQRMGENSMKMFLKKKAAGVAAAAVVAVLFLGGILPVHAADTCELGKNINTRIKDITIKEYLYGYNESTQKVEQLPDHTPVTEWVYIMENIKGTLVNDGSLKAGDYFTYQLDPADRLGGFQSPETVQVGNLYVTDTKTGEEVLFAYANLDPDSNKITYILSDYIEGKESVSFELEQGWTIKPDVIRKNGEYTFQDTFAEKPVNYTHTIAYGGNADERQGANTFSLISRILYVNPAEKSYTQIGYLNPRGTELKGGFTVEYISGTENGNYTTPLADTAEFRVYEVPDGYEFPDTFGVDLSALKDVTDTLEVSKGSQGFTKYTMGTDTQKRYVFYLKNNYVSNKELNEDNILVETQKTIYSAFNVTTPGIASNGNHLAAVRILENTVGAYAVGGESLRETYCNRNRKIQVKKMDASNSQPLQGAVFEILKDGKVVETLTTGADGLAVTAALPLGDYSIREITAPKGYQLSQEITEVKLESTDGSVKTVEITNQPIPKQPDKPAAEKPSVSGGTKKSEKAAGKVAAPKTGDKNFVLFYVGGMLTATALFGNSFLTKRRLYVKRSSRH</sequence>
<dbReference type="PANTHER" id="PTHR36108:SF13">
    <property type="entry name" value="COLOSSIN-B-RELATED"/>
    <property type="match status" value="1"/>
</dbReference>
<dbReference type="InterPro" id="IPR011266">
    <property type="entry name" value="Adhesin_Fg-bd_dom_2"/>
</dbReference>
<dbReference type="InterPro" id="IPR008966">
    <property type="entry name" value="Adhesion_dom_sf"/>
</dbReference>
<reference evidence="12 13" key="1">
    <citation type="submission" date="2019-08" db="EMBL/GenBank/DDBJ databases">
        <title>In-depth cultivation of the pig gut microbiome towards novel bacterial diversity and tailored functional studies.</title>
        <authorList>
            <person name="Wylensek D."/>
            <person name="Hitch T.C.A."/>
            <person name="Clavel T."/>
        </authorList>
    </citation>
    <scope>NUCLEOTIDE SEQUENCE [LARGE SCALE GENOMIC DNA]</scope>
    <source>
        <strain evidence="12 13">68-1-5</strain>
    </source>
</reference>
<evidence type="ECO:0000256" key="4">
    <source>
        <dbReference type="ARBA" id="ARBA00022525"/>
    </source>
</evidence>
<dbReference type="Gene3D" id="2.60.40.1280">
    <property type="match status" value="1"/>
</dbReference>
<evidence type="ECO:0000259" key="11">
    <source>
        <dbReference type="Pfam" id="PF17961"/>
    </source>
</evidence>
<evidence type="ECO:0000313" key="13">
    <source>
        <dbReference type="Proteomes" id="UP000434409"/>
    </source>
</evidence>
<evidence type="ECO:0000256" key="3">
    <source>
        <dbReference type="ARBA" id="ARBA00022512"/>
    </source>
</evidence>
<dbReference type="InterPro" id="IPR041171">
    <property type="entry name" value="SDR_Ig"/>
</dbReference>
<dbReference type="InterPro" id="IPR041033">
    <property type="entry name" value="SpaA_PFL_dom_1"/>
</dbReference>
<dbReference type="PANTHER" id="PTHR36108">
    <property type="entry name" value="COLOSSIN-B-RELATED"/>
    <property type="match status" value="1"/>
</dbReference>
<keyword evidence="13" id="KW-1185">Reference proteome</keyword>
<dbReference type="GO" id="GO:0007155">
    <property type="term" value="P:cell adhesion"/>
    <property type="evidence" value="ECO:0007669"/>
    <property type="project" value="InterPro"/>
</dbReference>
<feature type="region of interest" description="Disordered" evidence="7">
    <location>
        <begin position="26"/>
        <end position="45"/>
    </location>
</feature>
<organism evidence="12 13">
    <name type="scientific">Suipraeoptans intestinalis</name>
    <dbReference type="NCBI Taxonomy" id="2606628"/>
    <lineage>
        <taxon>Bacteria</taxon>
        <taxon>Bacillati</taxon>
        <taxon>Bacillota</taxon>
        <taxon>Clostridia</taxon>
        <taxon>Lachnospirales</taxon>
        <taxon>Lachnospiraceae</taxon>
        <taxon>Suipraeoptans</taxon>
    </lineage>
</organism>
<evidence type="ECO:0000256" key="6">
    <source>
        <dbReference type="ARBA" id="ARBA00023088"/>
    </source>
</evidence>
<keyword evidence="8" id="KW-0812">Transmembrane</keyword>
<dbReference type="Pfam" id="PF10425">
    <property type="entry name" value="SdrG_C_C"/>
    <property type="match status" value="1"/>
</dbReference>
<feature type="compositionally biased region" description="Basic residues" evidence="7">
    <location>
        <begin position="31"/>
        <end position="43"/>
    </location>
</feature>
<keyword evidence="3" id="KW-0134">Cell wall</keyword>
<dbReference type="EMBL" id="VULY01000018">
    <property type="protein sequence ID" value="MSR94459.1"/>
    <property type="molecule type" value="Genomic_DNA"/>
</dbReference>
<feature type="domain" description="SpaA-like prealbumin fold" evidence="10">
    <location>
        <begin position="459"/>
        <end position="545"/>
    </location>
</feature>
<dbReference type="Pfam" id="PF17802">
    <property type="entry name" value="SpaA"/>
    <property type="match status" value="1"/>
</dbReference>
<dbReference type="InterPro" id="IPR013783">
    <property type="entry name" value="Ig-like_fold"/>
</dbReference>
<keyword evidence="5" id="KW-0732">Signal</keyword>
<keyword evidence="8" id="KW-1133">Transmembrane helix</keyword>
<feature type="domain" description="Fibrinogen-binding" evidence="9">
    <location>
        <begin position="275"/>
        <end position="397"/>
    </location>
</feature>
<feature type="transmembrane region" description="Helical" evidence="8">
    <location>
        <begin position="586"/>
        <end position="605"/>
    </location>
</feature>
<evidence type="ECO:0000256" key="1">
    <source>
        <dbReference type="ARBA" id="ARBA00004168"/>
    </source>
</evidence>
<evidence type="ECO:0000259" key="9">
    <source>
        <dbReference type="Pfam" id="PF10425"/>
    </source>
</evidence>
<evidence type="ECO:0000313" key="12">
    <source>
        <dbReference type="EMBL" id="MSR94459.1"/>
    </source>
</evidence>
<dbReference type="SUPFAM" id="SSF49401">
    <property type="entry name" value="Bacterial adhesins"/>
    <property type="match status" value="2"/>
</dbReference>